<dbReference type="PANTHER" id="PTHR12526:SF630">
    <property type="entry name" value="GLYCOSYLTRANSFERASE"/>
    <property type="match status" value="1"/>
</dbReference>
<dbReference type="RefSeq" id="WP_175053504.1">
    <property type="nucleotide sequence ID" value="NZ_CADIKC010000009.1"/>
</dbReference>
<dbReference type="EC" id="2.4.1.-" evidence="3"/>
<evidence type="ECO:0000313" key="3">
    <source>
        <dbReference type="EMBL" id="CAB3731713.1"/>
    </source>
</evidence>
<evidence type="ECO:0000313" key="4">
    <source>
        <dbReference type="Proteomes" id="UP000494255"/>
    </source>
</evidence>
<dbReference type="Gene3D" id="3.40.50.2000">
    <property type="entry name" value="Glycogen Phosphorylase B"/>
    <property type="match status" value="2"/>
</dbReference>
<sequence length="375" mass="40405">MKIVHLANHAQNVGNGIVNMMVDLACMQAKAGHEVTVASSGGGFEALLEQYGVRHVLLPQSRQPLRVPSMLAGFNRLLAQCDPDVVHAHMMTGALIARFGAVRRRYVLITTVHNEFQKSASLMRFGDRVVAVSKSVAASMALRGVPEERLSVVRNGTIGTPRFAGVPIPASPQLAHPSIVTVAGMYERKGIQDLLRAFAQLCERIPSAAVYLVGDGPDRAVMETLAQELGIAHRAHFTGFVANPRAYLAEADVFVLASHKEPGGLVLCEAREAGCAIVATRVDGNPEMLDDGEAGLLVPPSTPQALADAIELLLTDQVAHATQAARARHNLETFHVEHVCDAYLSIYEQTLDACRPHRHVLTQARRVVSPDGVVR</sequence>
<dbReference type="InterPro" id="IPR028098">
    <property type="entry name" value="Glyco_trans_4-like_N"/>
</dbReference>
<name>A0A6J5CD52_9BURK</name>
<dbReference type="AlphaFoldDB" id="A0A6J5CD52"/>
<gene>
    <name evidence="3" type="primary">bshA_3</name>
    <name evidence="3" type="ORF">LMG24238_05806</name>
</gene>
<dbReference type="Proteomes" id="UP000494255">
    <property type="component" value="Unassembled WGS sequence"/>
</dbReference>
<protein>
    <submittedName>
        <fullName evidence="3">N-acetyl-alpha-D-glucosaminyl L-malate synthase</fullName>
        <ecNumber evidence="3">2.4.1.-</ecNumber>
    </submittedName>
</protein>
<keyword evidence="3" id="KW-0328">Glycosyltransferase</keyword>
<accession>A0A6J5CD52</accession>
<dbReference type="Pfam" id="PF00534">
    <property type="entry name" value="Glycos_transf_1"/>
    <property type="match status" value="1"/>
</dbReference>
<dbReference type="SUPFAM" id="SSF53756">
    <property type="entry name" value="UDP-Glycosyltransferase/glycogen phosphorylase"/>
    <property type="match status" value="1"/>
</dbReference>
<keyword evidence="3" id="KW-0808">Transferase</keyword>
<dbReference type="InterPro" id="IPR001296">
    <property type="entry name" value="Glyco_trans_1"/>
</dbReference>
<feature type="domain" description="Glycosyl transferase family 1" evidence="1">
    <location>
        <begin position="178"/>
        <end position="325"/>
    </location>
</feature>
<dbReference type="EMBL" id="CADIKC010000009">
    <property type="protein sequence ID" value="CAB3731713.1"/>
    <property type="molecule type" value="Genomic_DNA"/>
</dbReference>
<dbReference type="Pfam" id="PF13439">
    <property type="entry name" value="Glyco_transf_4"/>
    <property type="match status" value="1"/>
</dbReference>
<keyword evidence="4" id="KW-1185">Reference proteome</keyword>
<organism evidence="3 4">
    <name type="scientific">Paraburkholderia sediminicola</name>
    <dbReference type="NCBI Taxonomy" id="458836"/>
    <lineage>
        <taxon>Bacteria</taxon>
        <taxon>Pseudomonadati</taxon>
        <taxon>Pseudomonadota</taxon>
        <taxon>Betaproteobacteria</taxon>
        <taxon>Burkholderiales</taxon>
        <taxon>Burkholderiaceae</taxon>
        <taxon>Paraburkholderia</taxon>
    </lineage>
</organism>
<proteinExistence type="predicted"/>
<reference evidence="3 4" key="1">
    <citation type="submission" date="2020-04" db="EMBL/GenBank/DDBJ databases">
        <authorList>
            <person name="De Canck E."/>
        </authorList>
    </citation>
    <scope>NUCLEOTIDE SEQUENCE [LARGE SCALE GENOMIC DNA]</scope>
    <source>
        <strain evidence="3 4">LMG 24238</strain>
    </source>
</reference>
<dbReference type="PANTHER" id="PTHR12526">
    <property type="entry name" value="GLYCOSYLTRANSFERASE"/>
    <property type="match status" value="1"/>
</dbReference>
<evidence type="ECO:0000259" key="2">
    <source>
        <dbReference type="Pfam" id="PF13439"/>
    </source>
</evidence>
<dbReference type="GO" id="GO:0016757">
    <property type="term" value="F:glycosyltransferase activity"/>
    <property type="evidence" value="ECO:0007669"/>
    <property type="project" value="UniProtKB-KW"/>
</dbReference>
<dbReference type="CDD" id="cd03801">
    <property type="entry name" value="GT4_PimA-like"/>
    <property type="match status" value="1"/>
</dbReference>
<feature type="domain" description="Glycosyltransferase subfamily 4-like N-terminal" evidence="2">
    <location>
        <begin position="15"/>
        <end position="156"/>
    </location>
</feature>
<evidence type="ECO:0000259" key="1">
    <source>
        <dbReference type="Pfam" id="PF00534"/>
    </source>
</evidence>
<dbReference type="GeneID" id="97044389"/>